<evidence type="ECO:0000259" key="2">
    <source>
        <dbReference type="Pfam" id="PF00147"/>
    </source>
</evidence>
<feature type="chain" id="PRO_5033526135" evidence="1">
    <location>
        <begin position="35"/>
        <end position="184"/>
    </location>
</feature>
<accession>A0A6A4X106</accession>
<protein>
    <submittedName>
        <fullName evidence="4">Angiopoietin-related protein 7</fullName>
    </submittedName>
</protein>
<reference evidence="4 5" key="1">
    <citation type="submission" date="2019-07" db="EMBL/GenBank/DDBJ databases">
        <title>Draft genome assembly of a fouling barnacle, Amphibalanus amphitrite (Darwin, 1854): The first reference genome for Thecostraca.</title>
        <authorList>
            <person name="Kim W."/>
        </authorList>
    </citation>
    <scope>NUCLEOTIDE SEQUENCE [LARGE SCALE GENOMIC DNA]</scope>
    <source>
        <strain evidence="4">SNU_AA5</strain>
        <tissue evidence="4">Soma without cirri and trophi</tissue>
    </source>
</reference>
<keyword evidence="1" id="KW-0732">Signal</keyword>
<keyword evidence="5" id="KW-1185">Reference proteome</keyword>
<dbReference type="Proteomes" id="UP000440578">
    <property type="component" value="Unassembled WGS sequence"/>
</dbReference>
<dbReference type="Pfam" id="PF00147">
    <property type="entry name" value="Fibrinogen_C"/>
    <property type="match status" value="1"/>
</dbReference>
<evidence type="ECO:0000313" key="5">
    <source>
        <dbReference type="Proteomes" id="UP000440578"/>
    </source>
</evidence>
<proteinExistence type="predicted"/>
<comment type="caution">
    <text evidence="4">The sequence shown here is derived from an EMBL/GenBank/DDBJ whole genome shotgun (WGS) entry which is preliminary data.</text>
</comment>
<name>A0A6A4X106_AMPAM</name>
<dbReference type="SUPFAM" id="SSF56496">
    <property type="entry name" value="Fibrinogen C-terminal domain-like"/>
    <property type="match status" value="1"/>
</dbReference>
<feature type="domain" description="Fibrinogen C-terminal" evidence="2">
    <location>
        <begin position="41"/>
        <end position="162"/>
    </location>
</feature>
<dbReference type="EMBL" id="VIIS01000127">
    <property type="protein sequence ID" value="KAF0312905.1"/>
    <property type="molecule type" value="Genomic_DNA"/>
</dbReference>
<feature type="signal peptide" evidence="1">
    <location>
        <begin position="1"/>
        <end position="34"/>
    </location>
</feature>
<evidence type="ECO:0000256" key="1">
    <source>
        <dbReference type="SAM" id="SignalP"/>
    </source>
</evidence>
<dbReference type="InterPro" id="IPR036056">
    <property type="entry name" value="Fibrinogen-like_C"/>
</dbReference>
<organism evidence="4 5">
    <name type="scientific">Amphibalanus amphitrite</name>
    <name type="common">Striped barnacle</name>
    <name type="synonym">Balanus amphitrite</name>
    <dbReference type="NCBI Taxonomy" id="1232801"/>
    <lineage>
        <taxon>Eukaryota</taxon>
        <taxon>Metazoa</taxon>
        <taxon>Ecdysozoa</taxon>
        <taxon>Arthropoda</taxon>
        <taxon>Crustacea</taxon>
        <taxon>Multicrustacea</taxon>
        <taxon>Cirripedia</taxon>
        <taxon>Thoracica</taxon>
        <taxon>Thoracicalcarea</taxon>
        <taxon>Balanomorpha</taxon>
        <taxon>Balanoidea</taxon>
        <taxon>Balanidae</taxon>
        <taxon>Amphibalaninae</taxon>
        <taxon>Amphibalanus</taxon>
    </lineage>
</organism>
<gene>
    <name evidence="4" type="ORF">FJT64_016426</name>
    <name evidence="3" type="ORF">FJT64_023950</name>
</gene>
<dbReference type="AlphaFoldDB" id="A0A6A4X106"/>
<evidence type="ECO:0000313" key="4">
    <source>
        <dbReference type="EMBL" id="KAF0312905.1"/>
    </source>
</evidence>
<evidence type="ECO:0000313" key="3">
    <source>
        <dbReference type="EMBL" id="KAF0304216.1"/>
    </source>
</evidence>
<dbReference type="InterPro" id="IPR002181">
    <property type="entry name" value="Fibrinogen_a/b/g_C_dom"/>
</dbReference>
<dbReference type="Gene3D" id="3.90.215.10">
    <property type="entry name" value="Gamma Fibrinogen, chain A, domain 1"/>
    <property type="match status" value="1"/>
</dbReference>
<dbReference type="EMBL" id="VIIS01000864">
    <property type="protein sequence ID" value="KAF0304216.1"/>
    <property type="molecule type" value="Genomic_DNA"/>
</dbReference>
<sequence>MTPARRSPSALMTMAPLVLVALLILGVTLPHVNGECSFNFNDCMELYQLEINNSDIYIVGSDTVFNRVYCYNNVTAYEGGGWTGVLWQNKTGLETPWDIATDATGSGSLYGNFWIGTTALAQMTDVNMTLVIRANDTQGNWKVGLFELFRIEGQTLSSSMTYKDGNIGKHDDYIMRIDMVSLLK</sequence>
<dbReference type="InterPro" id="IPR014716">
    <property type="entry name" value="Fibrinogen_a/b/g_C_1"/>
</dbReference>